<feature type="chain" id="PRO_5039559767" description="Sporulation lipoprotein YhcN/YlaJ (Spore_YhcN_YlaJ)" evidence="2">
    <location>
        <begin position="21"/>
        <end position="154"/>
    </location>
</feature>
<evidence type="ECO:0000256" key="2">
    <source>
        <dbReference type="SAM" id="SignalP"/>
    </source>
</evidence>
<feature type="compositionally biased region" description="Low complexity" evidence="1">
    <location>
        <begin position="64"/>
        <end position="82"/>
    </location>
</feature>
<gene>
    <name evidence="3" type="ORF">GA0061094_3497</name>
</gene>
<accession>A0A0V8HDH5</accession>
<feature type="signal peptide" evidence="2">
    <location>
        <begin position="1"/>
        <end position="20"/>
    </location>
</feature>
<dbReference type="AlphaFoldDB" id="A0A0V8HDH5"/>
<evidence type="ECO:0000256" key="1">
    <source>
        <dbReference type="SAM" id="MobiDB-lite"/>
    </source>
</evidence>
<proteinExistence type="predicted"/>
<evidence type="ECO:0000313" key="3">
    <source>
        <dbReference type="EMBL" id="SCC25493.1"/>
    </source>
</evidence>
<sequence>MMKRMMLALLFTVIFIIATACGVNQESEYGAHNDNGGAKFIDNRKPKMDNQDNPQNVDKGERMNQNPNLPNLTNNPKNTSTTMGLYEDKAREVVREYSSFKPDEVWINGEQMWVTAHTKKDMSSEQTAQEEAKLKKKLQKAIPRYDVNVKITER</sequence>
<name>A0A0V8HDH5_9BACI</name>
<keyword evidence="2" id="KW-0732">Signal</keyword>
<dbReference type="Proteomes" id="UP000181997">
    <property type="component" value="Unassembled WGS sequence"/>
</dbReference>
<evidence type="ECO:0000313" key="4">
    <source>
        <dbReference type="Proteomes" id="UP000181997"/>
    </source>
</evidence>
<feature type="compositionally biased region" description="Basic and acidic residues" evidence="1">
    <location>
        <begin position="41"/>
        <end position="50"/>
    </location>
</feature>
<feature type="region of interest" description="Disordered" evidence="1">
    <location>
        <begin position="28"/>
        <end position="82"/>
    </location>
</feature>
<protein>
    <recommendedName>
        <fullName evidence="5">Sporulation lipoprotein YhcN/YlaJ (Spore_YhcN_YlaJ)</fullName>
    </recommendedName>
</protein>
<keyword evidence="4" id="KW-1185">Reference proteome</keyword>
<reference evidence="4" key="1">
    <citation type="submission" date="2016-08" db="EMBL/GenBank/DDBJ databases">
        <authorList>
            <person name="Varghese N."/>
            <person name="Submissions Spin"/>
        </authorList>
    </citation>
    <scope>NUCLEOTIDE SEQUENCE [LARGE SCALE GENOMIC DNA]</scope>
    <source>
        <strain evidence="4">SGD-1123</strain>
    </source>
</reference>
<dbReference type="RefSeq" id="WP_052011459.1">
    <property type="nucleotide sequence ID" value="NZ_FMAU01000004.1"/>
</dbReference>
<dbReference type="PROSITE" id="PS51257">
    <property type="entry name" value="PROKAR_LIPOPROTEIN"/>
    <property type="match status" value="1"/>
</dbReference>
<dbReference type="EMBL" id="FMAU01000004">
    <property type="protein sequence ID" value="SCC25493.1"/>
    <property type="molecule type" value="Genomic_DNA"/>
</dbReference>
<evidence type="ECO:0008006" key="5">
    <source>
        <dbReference type="Google" id="ProtNLM"/>
    </source>
</evidence>
<organism evidence="3 4">
    <name type="scientific">[Bacillus] enclensis</name>
    <dbReference type="NCBI Taxonomy" id="1402860"/>
    <lineage>
        <taxon>Bacteria</taxon>
        <taxon>Bacillati</taxon>
        <taxon>Bacillota</taxon>
        <taxon>Bacilli</taxon>
        <taxon>Bacillales</taxon>
        <taxon>Bacillaceae</taxon>
        <taxon>Rossellomorea</taxon>
    </lineage>
</organism>
<dbReference type="OrthoDB" id="2860517at2"/>